<organism evidence="2 3">
    <name type="scientific">Rhynchophorus ferrugineus</name>
    <name type="common">Red palm weevil</name>
    <name type="synonym">Curculio ferrugineus</name>
    <dbReference type="NCBI Taxonomy" id="354439"/>
    <lineage>
        <taxon>Eukaryota</taxon>
        <taxon>Metazoa</taxon>
        <taxon>Ecdysozoa</taxon>
        <taxon>Arthropoda</taxon>
        <taxon>Hexapoda</taxon>
        <taxon>Insecta</taxon>
        <taxon>Pterygota</taxon>
        <taxon>Neoptera</taxon>
        <taxon>Endopterygota</taxon>
        <taxon>Coleoptera</taxon>
        <taxon>Polyphaga</taxon>
        <taxon>Cucujiformia</taxon>
        <taxon>Curculionidae</taxon>
        <taxon>Dryophthorinae</taxon>
        <taxon>Rhynchophorus</taxon>
    </lineage>
</organism>
<evidence type="ECO:0000313" key="2">
    <source>
        <dbReference type="EMBL" id="KAF7265485.1"/>
    </source>
</evidence>
<dbReference type="Proteomes" id="UP000625711">
    <property type="component" value="Unassembled WGS sequence"/>
</dbReference>
<feature type="region of interest" description="Disordered" evidence="1">
    <location>
        <begin position="1"/>
        <end position="71"/>
    </location>
</feature>
<feature type="region of interest" description="Disordered" evidence="1">
    <location>
        <begin position="100"/>
        <end position="123"/>
    </location>
</feature>
<dbReference type="EMBL" id="JAACXV010014612">
    <property type="protein sequence ID" value="KAF7265485.1"/>
    <property type="molecule type" value="Genomic_DNA"/>
</dbReference>
<feature type="compositionally biased region" description="Basic and acidic residues" evidence="1">
    <location>
        <begin position="1"/>
        <end position="10"/>
    </location>
</feature>
<dbReference type="AlphaFoldDB" id="A0A834M3K3"/>
<evidence type="ECO:0000313" key="3">
    <source>
        <dbReference type="Proteomes" id="UP000625711"/>
    </source>
</evidence>
<reference evidence="2" key="1">
    <citation type="submission" date="2020-08" db="EMBL/GenBank/DDBJ databases">
        <title>Genome sequencing and assembly of the red palm weevil Rhynchophorus ferrugineus.</title>
        <authorList>
            <person name="Dias G.B."/>
            <person name="Bergman C.M."/>
            <person name="Manee M."/>
        </authorList>
    </citation>
    <scope>NUCLEOTIDE SEQUENCE</scope>
    <source>
        <strain evidence="2">AA-2017</strain>
        <tissue evidence="2">Whole larva</tissue>
    </source>
</reference>
<name>A0A834M3K3_RHYFE</name>
<accession>A0A834M3K3</accession>
<feature type="compositionally biased region" description="Basic residues" evidence="1">
    <location>
        <begin position="18"/>
        <end position="29"/>
    </location>
</feature>
<sequence>MHHVREHEFIHPQASSERKKHHTRVARASRIRDTRTRTTSTTSRHGNVAPFEKRASEKKKPTTKKSPGPSWKLFSWRVSEKSASVAAALHRLVVVVLARNDPVESATSRKSDRHGNNATPQVF</sequence>
<gene>
    <name evidence="2" type="ORF">GWI33_021139</name>
</gene>
<protein>
    <submittedName>
        <fullName evidence="2">Uncharacterized protein</fullName>
    </submittedName>
</protein>
<proteinExistence type="predicted"/>
<feature type="compositionally biased region" description="Basic and acidic residues" evidence="1">
    <location>
        <begin position="51"/>
        <end position="60"/>
    </location>
</feature>
<keyword evidence="3" id="KW-1185">Reference proteome</keyword>
<comment type="caution">
    <text evidence="2">The sequence shown here is derived from an EMBL/GenBank/DDBJ whole genome shotgun (WGS) entry which is preliminary data.</text>
</comment>
<evidence type="ECO:0000256" key="1">
    <source>
        <dbReference type="SAM" id="MobiDB-lite"/>
    </source>
</evidence>